<accession>A0AAU8T9U0</accession>
<dbReference type="Proteomes" id="UP000032614">
    <property type="component" value="Chromosome 3"/>
</dbReference>
<sequence length="172" mass="19139">MAGKVEGFANPQKEAVESGAIWGYRTFRAISGSLIFKAHIDQWLPKPTIVRKLLELPSLAASHSARDYRHNLHGRYDNPTKRSASPNSLRRSFMPSILSIRGVRRLTPVTTTPRPSVVCFGNTAGLPWPQHVGRRPNAARRVTLKSTKPKVRQMTFRVACSAARDVRVATLS</sequence>
<protein>
    <submittedName>
        <fullName evidence="1">UspA-containing domain protein</fullName>
    </submittedName>
</protein>
<gene>
    <name evidence="1" type="ORF">OI25_7430</name>
</gene>
<reference evidence="1 2" key="1">
    <citation type="journal article" date="2015" name="Genome Announc.">
        <title>Complete genome sequences for 59 burkholderia isolates, both pathogenic and near neighbor.</title>
        <authorList>
            <person name="Johnson S.L."/>
            <person name="Bishop-Lilly K.A."/>
            <person name="Ladner J.T."/>
            <person name="Daligault H.E."/>
            <person name="Davenport K.W."/>
            <person name="Jaissle J."/>
            <person name="Frey K.G."/>
            <person name="Koroleva G.I."/>
            <person name="Bruce D.C."/>
            <person name="Coyne S.R."/>
            <person name="Broomall S.M."/>
            <person name="Li P.E."/>
            <person name="Teshima H."/>
            <person name="Gibbons H.S."/>
            <person name="Palacios G.F."/>
            <person name="Rosenzweig C.N."/>
            <person name="Redden C.L."/>
            <person name="Xu Y."/>
            <person name="Minogue T.D."/>
            <person name="Chain P.S."/>
        </authorList>
    </citation>
    <scope>NUCLEOTIDE SEQUENCE [LARGE SCALE GENOMIC DNA]</scope>
    <source>
        <strain evidence="1 2">ATCC BAA-463</strain>
    </source>
</reference>
<organism evidence="1 2">
    <name type="scientific">Paraburkholderia fungorum</name>
    <dbReference type="NCBI Taxonomy" id="134537"/>
    <lineage>
        <taxon>Bacteria</taxon>
        <taxon>Pseudomonadati</taxon>
        <taxon>Pseudomonadota</taxon>
        <taxon>Betaproteobacteria</taxon>
        <taxon>Burkholderiales</taxon>
        <taxon>Burkholderiaceae</taxon>
        <taxon>Paraburkholderia</taxon>
    </lineage>
</organism>
<evidence type="ECO:0000313" key="1">
    <source>
        <dbReference type="EMBL" id="AJZ56870.1"/>
    </source>
</evidence>
<dbReference type="KEGG" id="bfn:OI25_7430"/>
<name>A0AAU8T9U0_9BURK</name>
<evidence type="ECO:0000313" key="2">
    <source>
        <dbReference type="Proteomes" id="UP000032614"/>
    </source>
</evidence>
<dbReference type="EMBL" id="CP010025">
    <property type="protein sequence ID" value="AJZ56870.1"/>
    <property type="molecule type" value="Genomic_DNA"/>
</dbReference>
<proteinExistence type="predicted"/>
<dbReference type="AlphaFoldDB" id="A0AAU8T9U0"/>